<reference evidence="5 6" key="1">
    <citation type="submission" date="2023-07" db="EMBL/GenBank/DDBJ databases">
        <authorList>
            <person name="Lian W.-H."/>
        </authorList>
    </citation>
    <scope>NUCLEOTIDE SEQUENCE [LARGE SCALE GENOMIC DNA]</scope>
    <source>
        <strain evidence="5 6">SYSU DXS3180</strain>
    </source>
</reference>
<name>A0ABV3ZMS6_9BACT</name>
<feature type="domain" description="Secretion system C-terminal sorting" evidence="3">
    <location>
        <begin position="869"/>
        <end position="944"/>
    </location>
</feature>
<dbReference type="EMBL" id="JAULBC010000014">
    <property type="protein sequence ID" value="MEX6691179.1"/>
    <property type="molecule type" value="Genomic_DNA"/>
</dbReference>
<dbReference type="Pfam" id="PF19408">
    <property type="entry name" value="PKD_6"/>
    <property type="match status" value="1"/>
</dbReference>
<dbReference type="InterPro" id="IPR014756">
    <property type="entry name" value="Ig_E-set"/>
</dbReference>
<dbReference type="Pfam" id="PF13517">
    <property type="entry name" value="FG-GAP_3"/>
    <property type="match status" value="2"/>
</dbReference>
<evidence type="ECO:0000313" key="5">
    <source>
        <dbReference type="EMBL" id="MEX6691179.1"/>
    </source>
</evidence>
<dbReference type="PANTHER" id="PTHR44103">
    <property type="entry name" value="PROPROTEIN CONVERTASE P"/>
    <property type="match status" value="1"/>
</dbReference>
<comment type="caution">
    <text evidence="5">The sequence shown here is derived from an EMBL/GenBank/DDBJ whole genome shotgun (WGS) entry which is preliminary data.</text>
</comment>
<evidence type="ECO:0000256" key="1">
    <source>
        <dbReference type="ARBA" id="ARBA00022729"/>
    </source>
</evidence>
<dbReference type="Gene3D" id="2.130.10.130">
    <property type="entry name" value="Integrin alpha, N-terminal"/>
    <property type="match status" value="1"/>
</dbReference>
<dbReference type="NCBIfam" id="TIGR04183">
    <property type="entry name" value="Por_Secre_tail"/>
    <property type="match status" value="1"/>
</dbReference>
<evidence type="ECO:0000259" key="2">
    <source>
        <dbReference type="Pfam" id="PF01833"/>
    </source>
</evidence>
<keyword evidence="1" id="KW-0732">Signal</keyword>
<dbReference type="InterPro" id="IPR045829">
    <property type="entry name" value="PKD_6"/>
</dbReference>
<dbReference type="SUPFAM" id="SSF69318">
    <property type="entry name" value="Integrin alpha N-terminal domain"/>
    <property type="match status" value="1"/>
</dbReference>
<gene>
    <name evidence="5" type="ORF">QTN47_26960</name>
</gene>
<feature type="domain" description="IPT/TIG" evidence="2">
    <location>
        <begin position="507"/>
        <end position="569"/>
    </location>
</feature>
<sequence length="948" mass="102877">MKNRSTSKTFNHLPATQQSRCNYQTNRHSKNFPALLLSLLLVYSVTAQPVITSFTPLSGFSGSTVTIRGNNFSSSPSGNIVHIGGVRAVVLTASSTVLTVRVPKGITYKPISINTNGKTAYSSVPFIIPFKGGGLITKGSFASDIRLPILSRHDPKENLHIEDLDGDGKIDLFVETEIPSFYPFFSAYRNTSTPGNISFEIGPSYEKPFDYGDSPGFLADIDGDGKDDYIFRNFYFYLSRNISTPGHISFDTVKVIETRDEDNGTEAFNIGDLDGDGKVDLFTITYWHAVNFMKNTSVNGNVSFAPSTQIPGDFSIFEPVDLNGDGKPEILTKYITVFTDTSSVSIFRNTSENGQFSLEPSIILPHTRAHSLALTGDLNKDGKPDLVFQNDHNDTAVIFINTSSGGNISFAPPLLVPIYLTYQNKLIDMDGDGKLDIVGSHFVSKNTTVSNKISFAEPVSFDGMAGNLLNTGDFDGDGKQDLAETVSSLRSYVSVYRSQVDTAVAAPVIQSFSPATGIVGDTIMINGYNFAGISNVALGGTPARSFSVLSDSLIMAIINNGSTGNVQATNAKGSATKAVFNYRNDTIVKILSNTDSIICATIEPLMRAYAINANAVYYDWYKNGVLSRQHFSEYGYTKIFDGDSIWCMVYLDKDPIPRKSNVLRFRVNPNITTRLYIKSDKGTSVCKGSTVTFKSIVISGNIQPVFLWKKNEIVVGNSTDTYTDSNLNNNDSITCTIVQAQPCATVNVSAGMKMNVYNNPPSTPPSIAGPAMVTASQNNIVFSVTPDTNVANYNWLLPSGTSLISGYSTNSITVNWGTATGKVSVKANNSCGSAAVVTKTVQVITNNTRIAKKADNNNNTDNTIGTFSIYPNPSTGVTSVAYFSDKQQKFTVQVKDINGKLLLSENTNALKGNNTYNVDVSPYPSGVYYVILIDSQNNTIYKRLLKDK</sequence>
<accession>A0ABV3ZMS6</accession>
<dbReference type="Gene3D" id="2.60.40.10">
    <property type="entry name" value="Immunoglobulins"/>
    <property type="match status" value="2"/>
</dbReference>
<feature type="domain" description="PKD-like" evidence="4">
    <location>
        <begin position="760"/>
        <end position="837"/>
    </location>
</feature>
<dbReference type="InterPro" id="IPR002909">
    <property type="entry name" value="IPT_dom"/>
</dbReference>
<dbReference type="Proteomes" id="UP001560573">
    <property type="component" value="Unassembled WGS sequence"/>
</dbReference>
<dbReference type="InterPro" id="IPR026444">
    <property type="entry name" value="Secre_tail"/>
</dbReference>
<dbReference type="InterPro" id="IPR013783">
    <property type="entry name" value="Ig-like_fold"/>
</dbReference>
<dbReference type="Pfam" id="PF18962">
    <property type="entry name" value="Por_Secre_tail"/>
    <property type="match status" value="1"/>
</dbReference>
<keyword evidence="6" id="KW-1185">Reference proteome</keyword>
<evidence type="ECO:0000313" key="6">
    <source>
        <dbReference type="Proteomes" id="UP001560573"/>
    </source>
</evidence>
<dbReference type="InterPro" id="IPR013517">
    <property type="entry name" value="FG-GAP"/>
</dbReference>
<dbReference type="SUPFAM" id="SSF81296">
    <property type="entry name" value="E set domains"/>
    <property type="match status" value="2"/>
</dbReference>
<evidence type="ECO:0000259" key="4">
    <source>
        <dbReference type="Pfam" id="PF19408"/>
    </source>
</evidence>
<organism evidence="5 6">
    <name type="scientific">Danxiaibacter flavus</name>
    <dbReference type="NCBI Taxonomy" id="3049108"/>
    <lineage>
        <taxon>Bacteria</taxon>
        <taxon>Pseudomonadati</taxon>
        <taxon>Bacteroidota</taxon>
        <taxon>Chitinophagia</taxon>
        <taxon>Chitinophagales</taxon>
        <taxon>Chitinophagaceae</taxon>
        <taxon>Danxiaibacter</taxon>
    </lineage>
</organism>
<dbReference type="Pfam" id="PF01833">
    <property type="entry name" value="TIG"/>
    <property type="match status" value="2"/>
</dbReference>
<feature type="domain" description="IPT/TIG" evidence="2">
    <location>
        <begin position="49"/>
        <end position="124"/>
    </location>
</feature>
<proteinExistence type="predicted"/>
<dbReference type="InterPro" id="IPR028994">
    <property type="entry name" value="Integrin_alpha_N"/>
</dbReference>
<evidence type="ECO:0000259" key="3">
    <source>
        <dbReference type="Pfam" id="PF18962"/>
    </source>
</evidence>
<dbReference type="PANTHER" id="PTHR44103:SF1">
    <property type="entry name" value="PROPROTEIN CONVERTASE P"/>
    <property type="match status" value="1"/>
</dbReference>
<dbReference type="CDD" id="cd00603">
    <property type="entry name" value="IPT_PCSR"/>
    <property type="match status" value="1"/>
</dbReference>
<protein>
    <submittedName>
        <fullName evidence="5">FG-GAP-like repeat-containing protein</fullName>
    </submittedName>
</protein>
<dbReference type="RefSeq" id="WP_369332595.1">
    <property type="nucleotide sequence ID" value="NZ_JAULBC010000014.1"/>
</dbReference>